<feature type="domain" description="YdbS-like PH" evidence="2">
    <location>
        <begin position="7"/>
        <end position="84"/>
    </location>
</feature>
<dbReference type="InterPro" id="IPR005182">
    <property type="entry name" value="YdbS-like_PH"/>
</dbReference>
<gene>
    <name evidence="3" type="ORF">H9L19_05935</name>
</gene>
<dbReference type="KEGG" id="wdi:H9L19_05935"/>
<dbReference type="Proteomes" id="UP000515800">
    <property type="component" value="Chromosome"/>
</dbReference>
<dbReference type="AlphaFoldDB" id="A0A7G9T7N3"/>
<keyword evidence="4" id="KW-1185">Reference proteome</keyword>
<reference evidence="3 4" key="1">
    <citation type="submission" date="2020-08" db="EMBL/GenBank/DDBJ databases">
        <title>Genome sequence of Weissella diestrammenae KACC 16890T.</title>
        <authorList>
            <person name="Hyun D.-W."/>
            <person name="Bae J.-W."/>
        </authorList>
    </citation>
    <scope>NUCLEOTIDE SEQUENCE [LARGE SCALE GENOMIC DNA]</scope>
    <source>
        <strain evidence="3 4">KACC 16890</strain>
    </source>
</reference>
<protein>
    <submittedName>
        <fullName evidence="3">PH domain-containing protein</fullName>
    </submittedName>
</protein>
<keyword evidence="1" id="KW-0472">Membrane</keyword>
<keyword evidence="1" id="KW-0812">Transmembrane</keyword>
<feature type="transmembrane region" description="Helical" evidence="1">
    <location>
        <begin position="306"/>
        <end position="325"/>
    </location>
</feature>
<evidence type="ECO:0000259" key="2">
    <source>
        <dbReference type="Pfam" id="PF03703"/>
    </source>
</evidence>
<dbReference type="EMBL" id="CP060724">
    <property type="protein sequence ID" value="QNN76108.1"/>
    <property type="molecule type" value="Genomic_DNA"/>
</dbReference>
<evidence type="ECO:0000313" key="3">
    <source>
        <dbReference type="EMBL" id="QNN76108.1"/>
    </source>
</evidence>
<dbReference type="PANTHER" id="PTHR34473">
    <property type="entry name" value="UPF0699 TRANSMEMBRANE PROTEIN YDBS"/>
    <property type="match status" value="1"/>
</dbReference>
<sequence>MNKLRLFFNYQLENKKIIVKKGIFDKNHLEMNVKNIIGLNCRQLWYFKPFGLWQASIQTAGLGENSQLMLPMISQSQVNTLTAFIEKDACSIQSKQDNASEFQEIKPLKLKNLVKAALLSPKYLFFFVLVDRIQALLNVVGIQKLPSFFLHKSELNKLIGELGLVILFVSSALLKQYLDYRNFKLKFNDEMIDIANGVLATNQGHLNKKDVLGLHISKTVSEHILNLSSVEVLSKHNLGDAKTKINEVLPYTSDEGVAQLLSQILGGWPCPDLGDKNKRALKIVGGLLILLGVVSLITFFDIKRSLINLLVICLLLILVILLSYFQRELEIDGDYIKYHFGMFVHSAYIVKRKQIEWIRQVEIGPFILTEVAIYLDHLRHFRVITRKR</sequence>
<name>A0A7G9T7N3_9LACO</name>
<evidence type="ECO:0000256" key="1">
    <source>
        <dbReference type="SAM" id="Phobius"/>
    </source>
</evidence>
<organism evidence="3 4">
    <name type="scientific">Weissella diestrammenae</name>
    <dbReference type="NCBI Taxonomy" id="1162633"/>
    <lineage>
        <taxon>Bacteria</taxon>
        <taxon>Bacillati</taxon>
        <taxon>Bacillota</taxon>
        <taxon>Bacilli</taxon>
        <taxon>Lactobacillales</taxon>
        <taxon>Lactobacillaceae</taxon>
        <taxon>Weissella</taxon>
    </lineage>
</organism>
<keyword evidence="1" id="KW-1133">Transmembrane helix</keyword>
<accession>A0A7G9T7N3</accession>
<dbReference type="Pfam" id="PF03703">
    <property type="entry name" value="bPH_2"/>
    <property type="match status" value="1"/>
</dbReference>
<feature type="transmembrane region" description="Helical" evidence="1">
    <location>
        <begin position="283"/>
        <end position="300"/>
    </location>
</feature>
<proteinExistence type="predicted"/>
<dbReference type="PANTHER" id="PTHR34473:SF2">
    <property type="entry name" value="UPF0699 TRANSMEMBRANE PROTEIN YDBT"/>
    <property type="match status" value="1"/>
</dbReference>
<dbReference type="RefSeq" id="WP_187529936.1">
    <property type="nucleotide sequence ID" value="NZ_JAGMVT010000033.1"/>
</dbReference>
<evidence type="ECO:0000313" key="4">
    <source>
        <dbReference type="Proteomes" id="UP000515800"/>
    </source>
</evidence>